<dbReference type="InterPro" id="IPR024079">
    <property type="entry name" value="MetalloPept_cat_dom_sf"/>
</dbReference>
<dbReference type="Gene3D" id="2.60.120.260">
    <property type="entry name" value="Galactose-binding domain-like"/>
    <property type="match status" value="1"/>
</dbReference>
<reference evidence="6 7" key="1">
    <citation type="submission" date="2020-08" db="EMBL/GenBank/DDBJ databases">
        <title>Description of novel Flavobacterium F-380 isolate.</title>
        <authorList>
            <person name="Saticioglu I.B."/>
            <person name="Duman M."/>
            <person name="Altun S."/>
        </authorList>
    </citation>
    <scope>NUCLEOTIDE SEQUENCE [LARGE SCALE GENOMIC DNA]</scope>
    <source>
        <strain evidence="6 7">F-380</strain>
    </source>
</reference>
<accession>A0ABR7J570</accession>
<dbReference type="SUPFAM" id="SSF55486">
    <property type="entry name" value="Metalloproteases ('zincins'), catalytic domain"/>
    <property type="match status" value="1"/>
</dbReference>
<keyword evidence="1" id="KW-0645">Protease</keyword>
<sequence>MKKNTLLLFVLIFTSFVQAQVASPWKKISSTSRSVSDKNSGAIEKVDDNVYYVLDELQFKLSLAKANSDTETKAGVTIAVPNSKGELEDFWVVEYSNFAPDLQKKYPEIRSYSGMGLSDPKATLSLSISPEGIQTMVLRSDLGSEFIEKENNDKATYVAYKGTNRSKGALALNCKTDDIALNNNLLSKTAKTKANNGVFKTLRLALSCTGEYAQYYGGTTAGALGGMNATMSRINAIFNKDLAIKLEIIATNSSIIYTNSVTDPYADASVGTDTGSTDNWSLQLQRNLTSVIGNDGYDIGHLFGRSGGGGNAGCIGCVCVNPTTSVPRGKGSAYTSPADNVPQGDRFDIDFVAHEMGHQLGANHTFSYDIEGTGANVEPGSGTTIMAYAGITDDYDVQEFSDDYFTYYSILQIQNNLATKSCPINTFPSNATPVVNAGLDYTIPFGTAFVLTGTGSDSNGDRLTYTWEQNDSAITTDLSNSFAVSSKPDGPLFRSLYPSSSPIRYMPSYSNVLANKLTSSWESVSTVPRTLNFALTVRDNAAQGTAQTNTDIAVVTVSGVVGPFVVSSQNTDAVAWYQGESQTITWNVNGANTLTGSANVDIKLSTDGGLTFPIILAANTPNDGLQSIVVPNLVSQNCRIMIAPTGNIYYAINSKAFTIGYSSVSACNTYEFDAPFAIPEQSTYTIRTITVPNSSAIVSDVNFNLAFTHTYFSDLQIEVISPTGKTVRLLERSCENSRGSVLLNLDDDGGTLGCNVATLQTVAPFEPLAAFNGDLAQGVWTFRIRDAFANDSGTLNSASIQICTKTFTLGTKDFDANDFSLYPNPNKGNFTVQFSSQSGNEIKIVVHDLLGRKLFEKAYDNTGAFNQNIQLKDLQAGLYLVSIYDGESKQVKKLVVN</sequence>
<keyword evidence="3" id="KW-0378">Hydrolase</keyword>
<dbReference type="Gene3D" id="3.40.390.10">
    <property type="entry name" value="Collagenase (Catalytic Domain)"/>
    <property type="match status" value="1"/>
</dbReference>
<dbReference type="PROSITE" id="PS51829">
    <property type="entry name" value="P_HOMO_B"/>
    <property type="match status" value="1"/>
</dbReference>
<feature type="signal peptide" evidence="4">
    <location>
        <begin position="1"/>
        <end position="19"/>
    </location>
</feature>
<dbReference type="Proteomes" id="UP000629963">
    <property type="component" value="Unassembled WGS sequence"/>
</dbReference>
<dbReference type="Pfam" id="PF01483">
    <property type="entry name" value="P_proprotein"/>
    <property type="match status" value="1"/>
</dbReference>
<evidence type="ECO:0000313" key="6">
    <source>
        <dbReference type="EMBL" id="MBC5840686.1"/>
    </source>
</evidence>
<dbReference type="Pfam" id="PF13583">
    <property type="entry name" value="Reprolysin_4"/>
    <property type="match status" value="1"/>
</dbReference>
<comment type="caution">
    <text evidence="6">The sequence shown here is derived from an EMBL/GenBank/DDBJ whole genome shotgun (WGS) entry which is preliminary data.</text>
</comment>
<dbReference type="InterPro" id="IPR013783">
    <property type="entry name" value="Ig-like_fold"/>
</dbReference>
<dbReference type="InterPro" id="IPR026444">
    <property type="entry name" value="Secre_tail"/>
</dbReference>
<dbReference type="NCBIfam" id="TIGR04183">
    <property type="entry name" value="Por_Secre_tail"/>
    <property type="match status" value="1"/>
</dbReference>
<dbReference type="RefSeq" id="WP_187009246.1">
    <property type="nucleotide sequence ID" value="NZ_JACRUI010000001.1"/>
</dbReference>
<dbReference type="Pfam" id="PF18962">
    <property type="entry name" value="Por_Secre_tail"/>
    <property type="match status" value="1"/>
</dbReference>
<dbReference type="InterPro" id="IPR008979">
    <property type="entry name" value="Galactose-bd-like_sf"/>
</dbReference>
<organism evidence="6 7">
    <name type="scientific">Flavobacterium kayseriense</name>
    <dbReference type="NCBI Taxonomy" id="2764714"/>
    <lineage>
        <taxon>Bacteria</taxon>
        <taxon>Pseudomonadati</taxon>
        <taxon>Bacteroidota</taxon>
        <taxon>Flavobacteriia</taxon>
        <taxon>Flavobacteriales</taxon>
        <taxon>Flavobacteriaceae</taxon>
        <taxon>Flavobacterium</taxon>
    </lineage>
</organism>
<dbReference type="SUPFAM" id="SSF49785">
    <property type="entry name" value="Galactose-binding domain-like"/>
    <property type="match status" value="1"/>
</dbReference>
<keyword evidence="2 4" id="KW-0732">Signal</keyword>
<dbReference type="EMBL" id="JACRUJ010000001">
    <property type="protein sequence ID" value="MBC5840686.1"/>
    <property type="molecule type" value="Genomic_DNA"/>
</dbReference>
<evidence type="ECO:0000256" key="1">
    <source>
        <dbReference type="ARBA" id="ARBA00022670"/>
    </source>
</evidence>
<evidence type="ECO:0000259" key="5">
    <source>
        <dbReference type="PROSITE" id="PS51829"/>
    </source>
</evidence>
<name>A0ABR7J570_9FLAO</name>
<protein>
    <submittedName>
        <fullName evidence="6">T9SS type A sorting domain-containing protein</fullName>
    </submittedName>
</protein>
<evidence type="ECO:0000313" key="7">
    <source>
        <dbReference type="Proteomes" id="UP000629963"/>
    </source>
</evidence>
<evidence type="ECO:0000256" key="4">
    <source>
        <dbReference type="SAM" id="SignalP"/>
    </source>
</evidence>
<evidence type="ECO:0000256" key="2">
    <source>
        <dbReference type="ARBA" id="ARBA00022729"/>
    </source>
</evidence>
<dbReference type="InterPro" id="IPR002884">
    <property type="entry name" value="P_dom"/>
</dbReference>
<keyword evidence="7" id="KW-1185">Reference proteome</keyword>
<feature type="chain" id="PRO_5045596637" evidence="4">
    <location>
        <begin position="20"/>
        <end position="897"/>
    </location>
</feature>
<dbReference type="Gene3D" id="2.60.40.10">
    <property type="entry name" value="Immunoglobulins"/>
    <property type="match status" value="1"/>
</dbReference>
<feature type="domain" description="P/Homo B" evidence="5">
    <location>
        <begin position="662"/>
        <end position="814"/>
    </location>
</feature>
<evidence type="ECO:0000256" key="3">
    <source>
        <dbReference type="ARBA" id="ARBA00022801"/>
    </source>
</evidence>
<proteinExistence type="predicted"/>
<gene>
    <name evidence="6" type="ORF">H8R23_04645</name>
</gene>